<keyword evidence="4" id="KW-0539">Nucleus</keyword>
<dbReference type="Proteomes" id="UP000472260">
    <property type="component" value="Unassembled WGS sequence"/>
</dbReference>
<dbReference type="InterPro" id="IPR032245">
    <property type="entry name" value="RMI2"/>
</dbReference>
<protein>
    <recommendedName>
        <fullName evidence="8">RecQ-mediated genome instability protein 2</fullName>
    </recommendedName>
</protein>
<evidence type="ECO:0000256" key="6">
    <source>
        <dbReference type="ARBA" id="ARBA00061240"/>
    </source>
</evidence>
<organism evidence="9 10">
    <name type="scientific">Sinocyclocheilus anshuiensis</name>
    <dbReference type="NCBI Taxonomy" id="1608454"/>
    <lineage>
        <taxon>Eukaryota</taxon>
        <taxon>Metazoa</taxon>
        <taxon>Chordata</taxon>
        <taxon>Craniata</taxon>
        <taxon>Vertebrata</taxon>
        <taxon>Euteleostomi</taxon>
        <taxon>Actinopterygii</taxon>
        <taxon>Neopterygii</taxon>
        <taxon>Teleostei</taxon>
        <taxon>Ostariophysi</taxon>
        <taxon>Cypriniformes</taxon>
        <taxon>Cyprinidae</taxon>
        <taxon>Cyprininae</taxon>
        <taxon>Sinocyclocheilus</taxon>
    </lineage>
</organism>
<comment type="subcellular location">
    <subcellularLocation>
        <location evidence="1">Nucleus</location>
    </subcellularLocation>
</comment>
<evidence type="ECO:0000256" key="7">
    <source>
        <dbReference type="ARBA" id="ARBA00065114"/>
    </source>
</evidence>
<comment type="function">
    <text evidence="5">Essential component of the RMI complex, a complex that plays an important role in the processing of homologous recombination intermediates. It is required to regulate sister chromatid segregation and to limit DNA crossover. Essential for the stability, localization, and function of BLM, TOP3A, and complexes containing BLM. In the RMI complex, it is required to target BLM to chromatin and stress-induced nuclear foci and mitotic phosphorylation of BLM.</text>
</comment>
<keyword evidence="10" id="KW-1185">Reference proteome</keyword>
<accession>A0A671R748</accession>
<comment type="similarity">
    <text evidence="6">Belongs to the RMI2 family.</text>
</comment>
<comment type="subunit">
    <text evidence="7">Component of the RMI complex, containing at least TOP3A, RMI1 and RMI2. The RMI complex interacts with BLM.</text>
</comment>
<name>A0A671R748_9TELE</name>
<dbReference type="GO" id="GO:0005829">
    <property type="term" value="C:cytosol"/>
    <property type="evidence" value="ECO:0007669"/>
    <property type="project" value="TreeGrafter"/>
</dbReference>
<keyword evidence="2" id="KW-0235">DNA replication</keyword>
<keyword evidence="3" id="KW-0238">DNA-binding</keyword>
<evidence type="ECO:0000256" key="3">
    <source>
        <dbReference type="ARBA" id="ARBA00023125"/>
    </source>
</evidence>
<evidence type="ECO:0000256" key="4">
    <source>
        <dbReference type="ARBA" id="ARBA00023242"/>
    </source>
</evidence>
<dbReference type="GO" id="GO:0033045">
    <property type="term" value="P:regulation of sister chromatid segregation"/>
    <property type="evidence" value="ECO:0007669"/>
    <property type="project" value="TreeGrafter"/>
</dbReference>
<evidence type="ECO:0000256" key="2">
    <source>
        <dbReference type="ARBA" id="ARBA00022705"/>
    </source>
</evidence>
<dbReference type="Ensembl" id="ENSSANT00000084121.1">
    <property type="protein sequence ID" value="ENSSANP00000079140.1"/>
    <property type="gene ID" value="ENSSANG00000039398.1"/>
</dbReference>
<dbReference type="CTD" id="116028"/>
<dbReference type="GO" id="GO:0003677">
    <property type="term" value="F:DNA binding"/>
    <property type="evidence" value="ECO:0007669"/>
    <property type="project" value="UniProtKB-KW"/>
</dbReference>
<reference evidence="9" key="2">
    <citation type="submission" date="2025-09" db="UniProtKB">
        <authorList>
            <consortium name="Ensembl"/>
        </authorList>
    </citation>
    <scope>IDENTIFICATION</scope>
</reference>
<dbReference type="PANTHER" id="PTHR33962">
    <property type="entry name" value="RECQ-MEDIATED GENOME INSTABILITY PROTEIN 2 RMI2"/>
    <property type="match status" value="1"/>
</dbReference>
<evidence type="ECO:0000313" key="10">
    <source>
        <dbReference type="Proteomes" id="UP000472260"/>
    </source>
</evidence>
<evidence type="ECO:0000256" key="5">
    <source>
        <dbReference type="ARBA" id="ARBA00055932"/>
    </source>
</evidence>
<dbReference type="Gene3D" id="2.40.50.140">
    <property type="entry name" value="Nucleic acid-binding proteins"/>
    <property type="match status" value="1"/>
</dbReference>
<evidence type="ECO:0000313" key="9">
    <source>
        <dbReference type="Ensembl" id="ENSSANP00000079140.1"/>
    </source>
</evidence>
<dbReference type="FunFam" id="2.40.50.140:FF:000224">
    <property type="entry name" value="RecQ mediated genome instability 2"/>
    <property type="match status" value="1"/>
</dbReference>
<dbReference type="KEGG" id="sanh:107674720"/>
<dbReference type="GO" id="GO:0016607">
    <property type="term" value="C:nuclear speck"/>
    <property type="evidence" value="ECO:0007669"/>
    <property type="project" value="TreeGrafter"/>
</dbReference>
<evidence type="ECO:0000256" key="8">
    <source>
        <dbReference type="ARBA" id="ARBA00069617"/>
    </source>
</evidence>
<gene>
    <name evidence="9" type="primary">LOC107674720</name>
</gene>
<dbReference type="InterPro" id="IPR012340">
    <property type="entry name" value="NA-bd_OB-fold"/>
</dbReference>
<dbReference type="OrthoDB" id="10024265at2759"/>
<dbReference type="AlphaFoldDB" id="A0A671R748"/>
<dbReference type="Pfam" id="PF16100">
    <property type="entry name" value="RMI2"/>
    <property type="match status" value="1"/>
</dbReference>
<dbReference type="GO" id="GO:0043007">
    <property type="term" value="P:maintenance of rDNA"/>
    <property type="evidence" value="ECO:0007669"/>
    <property type="project" value="TreeGrafter"/>
</dbReference>
<dbReference type="PANTHER" id="PTHR33962:SF1">
    <property type="entry name" value="RECQ-MEDIATED GENOME INSTABILITY PROTEIN 2"/>
    <property type="match status" value="1"/>
</dbReference>
<reference evidence="9" key="1">
    <citation type="submission" date="2025-08" db="UniProtKB">
        <authorList>
            <consortium name="Ensembl"/>
        </authorList>
    </citation>
    <scope>IDENTIFICATION</scope>
</reference>
<evidence type="ECO:0000256" key="1">
    <source>
        <dbReference type="ARBA" id="ARBA00004123"/>
    </source>
</evidence>
<dbReference type="GO" id="GO:0006260">
    <property type="term" value="P:DNA replication"/>
    <property type="evidence" value="ECO:0007669"/>
    <property type="project" value="UniProtKB-KW"/>
</dbReference>
<dbReference type="GO" id="GO:2000042">
    <property type="term" value="P:negative regulation of double-strand break repair via homologous recombination"/>
    <property type="evidence" value="ECO:0007669"/>
    <property type="project" value="TreeGrafter"/>
</dbReference>
<sequence length="149" mass="16349">MMGSSFLSADRARSPPVKVLSSQLREGTECQTAGGRSEYVIRRLGPGEQRSLQVSVVWMQGTVLEVQSDHNTVLILDETGNFVVSGINSVPKGKPCLSAGKYVMVMGVIQSHSPEPVLRAVKMADLSENAVIHRKNWIYEVEDLQQILP</sequence>
<proteinExistence type="inferred from homology"/>
<dbReference type="GO" id="GO:0006281">
    <property type="term" value="P:DNA repair"/>
    <property type="evidence" value="ECO:0007669"/>
    <property type="project" value="TreeGrafter"/>
</dbReference>